<dbReference type="AlphaFoldDB" id="Q7UXG6"/>
<evidence type="ECO:0000256" key="1">
    <source>
        <dbReference type="SAM" id="MobiDB-lite"/>
    </source>
</evidence>
<reference evidence="2 3" key="1">
    <citation type="journal article" date="2003" name="Proc. Natl. Acad. Sci. U.S.A.">
        <title>Complete genome sequence of the marine planctomycete Pirellula sp. strain 1.</title>
        <authorList>
            <person name="Gloeckner F.O."/>
            <person name="Kube M."/>
            <person name="Bauer M."/>
            <person name="Teeling H."/>
            <person name="Lombardot T."/>
            <person name="Ludwig W."/>
            <person name="Gade D."/>
            <person name="Beck A."/>
            <person name="Borzym K."/>
            <person name="Heitmann K."/>
            <person name="Rabus R."/>
            <person name="Schlesner H."/>
            <person name="Amann R."/>
            <person name="Reinhardt R."/>
        </authorList>
    </citation>
    <scope>NUCLEOTIDE SEQUENCE [LARGE SCALE GENOMIC DNA]</scope>
    <source>
        <strain evidence="3">DSM 10527 / NCIMB 13988 / SH1</strain>
    </source>
</reference>
<sequence>MSFRRKSDSQLDLSQPEISRSGWRKGMSSRLCSFTSPSQR</sequence>
<dbReference type="EnsemblBacteria" id="CAD72040">
    <property type="protein sequence ID" value="CAD72040"/>
    <property type="gene ID" value="RB1341"/>
</dbReference>
<organism evidence="2 3">
    <name type="scientific">Rhodopirellula baltica (strain DSM 10527 / NCIMB 13988 / SH1)</name>
    <dbReference type="NCBI Taxonomy" id="243090"/>
    <lineage>
        <taxon>Bacteria</taxon>
        <taxon>Pseudomonadati</taxon>
        <taxon>Planctomycetota</taxon>
        <taxon>Planctomycetia</taxon>
        <taxon>Pirellulales</taxon>
        <taxon>Pirellulaceae</taxon>
        <taxon>Rhodopirellula</taxon>
    </lineage>
</organism>
<keyword evidence="3" id="KW-1185">Reference proteome</keyword>
<gene>
    <name evidence="2" type="ordered locus">RB1341</name>
</gene>
<dbReference type="HOGENOM" id="CLU_3295568_0_0_0"/>
<dbReference type="InParanoid" id="Q7UXG6"/>
<proteinExistence type="predicted"/>
<dbReference type="STRING" id="243090.RB1341"/>
<feature type="region of interest" description="Disordered" evidence="1">
    <location>
        <begin position="1"/>
        <end position="40"/>
    </location>
</feature>
<name>Q7UXG6_RHOBA</name>
<dbReference type="EMBL" id="BX294135">
    <property type="protein sequence ID" value="CAD72040.1"/>
    <property type="molecule type" value="Genomic_DNA"/>
</dbReference>
<feature type="compositionally biased region" description="Polar residues" evidence="1">
    <location>
        <begin position="30"/>
        <end position="40"/>
    </location>
</feature>
<evidence type="ECO:0000313" key="2">
    <source>
        <dbReference type="EMBL" id="CAD72040.1"/>
    </source>
</evidence>
<dbReference type="KEGG" id="rba:RB1341"/>
<evidence type="ECO:0000313" key="3">
    <source>
        <dbReference type="Proteomes" id="UP000001025"/>
    </source>
</evidence>
<protein>
    <submittedName>
        <fullName evidence="2">Uncharacterized protein</fullName>
    </submittedName>
</protein>
<accession>Q7UXG6</accession>
<dbReference type="Proteomes" id="UP000001025">
    <property type="component" value="Chromosome"/>
</dbReference>